<protein>
    <submittedName>
        <fullName evidence="1">Uncharacterized protein</fullName>
    </submittedName>
</protein>
<dbReference type="Proteomes" id="UP001055811">
    <property type="component" value="Linkage Group LG08"/>
</dbReference>
<sequence length="71" mass="7879">MNDVSITIISQIKRPVSNFTCHLCDFSPSFHISQKQHVGKLSPEFLSLPLFAVSSYHLGFHQPVGRIVGAL</sequence>
<gene>
    <name evidence="1" type="ORF">L2E82_44070</name>
</gene>
<evidence type="ECO:0000313" key="2">
    <source>
        <dbReference type="Proteomes" id="UP001055811"/>
    </source>
</evidence>
<evidence type="ECO:0000313" key="1">
    <source>
        <dbReference type="EMBL" id="KAI3699646.1"/>
    </source>
</evidence>
<keyword evidence="2" id="KW-1185">Reference proteome</keyword>
<organism evidence="1 2">
    <name type="scientific">Cichorium intybus</name>
    <name type="common">Chicory</name>
    <dbReference type="NCBI Taxonomy" id="13427"/>
    <lineage>
        <taxon>Eukaryota</taxon>
        <taxon>Viridiplantae</taxon>
        <taxon>Streptophyta</taxon>
        <taxon>Embryophyta</taxon>
        <taxon>Tracheophyta</taxon>
        <taxon>Spermatophyta</taxon>
        <taxon>Magnoliopsida</taxon>
        <taxon>eudicotyledons</taxon>
        <taxon>Gunneridae</taxon>
        <taxon>Pentapetalae</taxon>
        <taxon>asterids</taxon>
        <taxon>campanulids</taxon>
        <taxon>Asterales</taxon>
        <taxon>Asteraceae</taxon>
        <taxon>Cichorioideae</taxon>
        <taxon>Cichorieae</taxon>
        <taxon>Cichoriinae</taxon>
        <taxon>Cichorium</taxon>
    </lineage>
</organism>
<reference evidence="1 2" key="2">
    <citation type="journal article" date="2022" name="Mol. Ecol. Resour.">
        <title>The genomes of chicory, endive, great burdock and yacon provide insights into Asteraceae paleo-polyploidization history and plant inulin production.</title>
        <authorList>
            <person name="Fan W."/>
            <person name="Wang S."/>
            <person name="Wang H."/>
            <person name="Wang A."/>
            <person name="Jiang F."/>
            <person name="Liu H."/>
            <person name="Zhao H."/>
            <person name="Xu D."/>
            <person name="Zhang Y."/>
        </authorList>
    </citation>
    <scope>NUCLEOTIDE SEQUENCE [LARGE SCALE GENOMIC DNA]</scope>
    <source>
        <strain evidence="2">cv. Punajuju</strain>
        <tissue evidence="1">Leaves</tissue>
    </source>
</reference>
<reference evidence="2" key="1">
    <citation type="journal article" date="2022" name="Mol. Ecol. Resour.">
        <title>The genomes of chicory, endive, great burdock and yacon provide insights into Asteraceae palaeo-polyploidization history and plant inulin production.</title>
        <authorList>
            <person name="Fan W."/>
            <person name="Wang S."/>
            <person name="Wang H."/>
            <person name="Wang A."/>
            <person name="Jiang F."/>
            <person name="Liu H."/>
            <person name="Zhao H."/>
            <person name="Xu D."/>
            <person name="Zhang Y."/>
        </authorList>
    </citation>
    <scope>NUCLEOTIDE SEQUENCE [LARGE SCALE GENOMIC DNA]</scope>
    <source>
        <strain evidence="2">cv. Punajuju</strain>
    </source>
</reference>
<accession>A0ACB8ZQ92</accession>
<name>A0ACB8ZQ92_CICIN</name>
<comment type="caution">
    <text evidence="1">The sequence shown here is derived from an EMBL/GenBank/DDBJ whole genome shotgun (WGS) entry which is preliminary data.</text>
</comment>
<dbReference type="EMBL" id="CM042016">
    <property type="protein sequence ID" value="KAI3699646.1"/>
    <property type="molecule type" value="Genomic_DNA"/>
</dbReference>
<proteinExistence type="predicted"/>